<feature type="domain" description="MYND-type" evidence="5">
    <location>
        <begin position="7"/>
        <end position="43"/>
    </location>
</feature>
<keyword evidence="7" id="KW-1185">Reference proteome</keyword>
<evidence type="ECO:0000313" key="7">
    <source>
        <dbReference type="Proteomes" id="UP001159405"/>
    </source>
</evidence>
<dbReference type="PROSITE" id="PS01360">
    <property type="entry name" value="ZF_MYND_1"/>
    <property type="match status" value="2"/>
</dbReference>
<evidence type="ECO:0000256" key="1">
    <source>
        <dbReference type="ARBA" id="ARBA00022723"/>
    </source>
</evidence>
<dbReference type="SUPFAM" id="SSF144232">
    <property type="entry name" value="HIT/MYND zinc finger-like"/>
    <property type="match status" value="2"/>
</dbReference>
<keyword evidence="2 4" id="KW-0863">Zinc-finger</keyword>
<evidence type="ECO:0000256" key="2">
    <source>
        <dbReference type="ARBA" id="ARBA00022771"/>
    </source>
</evidence>
<evidence type="ECO:0000256" key="3">
    <source>
        <dbReference type="ARBA" id="ARBA00022833"/>
    </source>
</evidence>
<keyword evidence="3" id="KW-0862">Zinc</keyword>
<comment type="caution">
    <text evidence="6">The sequence shown here is derived from an EMBL/GenBank/DDBJ whole genome shotgun (WGS) entry which is preliminary data.</text>
</comment>
<protein>
    <recommendedName>
        <fullName evidence="5">MYND-type domain-containing protein</fullName>
    </recommendedName>
</protein>
<organism evidence="6 7">
    <name type="scientific">Porites lobata</name>
    <dbReference type="NCBI Taxonomy" id="104759"/>
    <lineage>
        <taxon>Eukaryota</taxon>
        <taxon>Metazoa</taxon>
        <taxon>Cnidaria</taxon>
        <taxon>Anthozoa</taxon>
        <taxon>Hexacorallia</taxon>
        <taxon>Scleractinia</taxon>
        <taxon>Fungiina</taxon>
        <taxon>Poritidae</taxon>
        <taxon>Porites</taxon>
    </lineage>
</organism>
<evidence type="ECO:0000313" key="6">
    <source>
        <dbReference type="EMBL" id="CAH3154038.1"/>
    </source>
</evidence>
<evidence type="ECO:0000259" key="5">
    <source>
        <dbReference type="PROSITE" id="PS50865"/>
    </source>
</evidence>
<name>A0ABN8Q3W7_9CNID</name>
<dbReference type="InterPro" id="IPR027974">
    <property type="entry name" value="DUF4470"/>
</dbReference>
<dbReference type="Gene3D" id="6.10.140.2220">
    <property type="match status" value="2"/>
</dbReference>
<accession>A0ABN8Q3W7</accession>
<dbReference type="EMBL" id="CALNXK010000097">
    <property type="protein sequence ID" value="CAH3154038.1"/>
    <property type="molecule type" value="Genomic_DNA"/>
</dbReference>
<dbReference type="InterPro" id="IPR002893">
    <property type="entry name" value="Znf_MYND"/>
</dbReference>
<dbReference type="Proteomes" id="UP001159405">
    <property type="component" value="Unassembled WGS sequence"/>
</dbReference>
<dbReference type="Pfam" id="PF01753">
    <property type="entry name" value="zf-MYND"/>
    <property type="match status" value="1"/>
</dbReference>
<proteinExistence type="predicted"/>
<dbReference type="PROSITE" id="PS50865">
    <property type="entry name" value="ZF_MYND_2"/>
    <property type="match status" value="2"/>
</dbReference>
<evidence type="ECO:0000256" key="4">
    <source>
        <dbReference type="PROSITE-ProRule" id="PRU00134"/>
    </source>
</evidence>
<sequence length="604" mass="69640">MNRAGYCWRCEAPCTQHCSRCGMAYYCSKRCQQQDKWRHKPDCDGAALKMQCSGCNAKQEGMLKCTNCLNSYYCNAECQRSDWERHKTFCQEAVDKTLVLAGDMKELLEIKKDNPGLRFTYYWGNMPAVDLLNLSMNEGEEYSNPLALLLCGVGNPRNVLLTIASLPDVYTQHVSFVLNDICPCTLARTVLLLYILYKGILDWGNEVASAVVRIWYSVLISEQDFTLLMSALQDLVATAELSTITDGKMEISASQLSQLRTVWATWLRLSERKGPWVAKLRTKTNSLDSGRNNGIRNYMHAIPKEHRVSTQHFFDTGIFHSTTNAKEVTRQNPTLTGRAMLQRSSLTEFQYNIPSDVLPLTGWDYKAIKKVCYDKSLPNMYTLYISNILQKSFSKMTSDRVKFHFILCDFLKIESFLPGGLRYDRITTSNLWDYCLLGDLLTKFKRFLNSTNPHTVMLTETHNWSLNYMHEIIHILPYLKGIDKLNEKAFEDTQNMELVNLSGLTSVVEYLNLTEEFLRFVRASLLATYTDEQFAFFKRKMKIPSLKYLVRSLGLHLRDFVRNENTVAPHRWALNCRRVVMMRGHERVLEWKLVSDSVTQSTAE</sequence>
<gene>
    <name evidence="6" type="ORF">PLOB_00049870</name>
</gene>
<feature type="domain" description="MYND-type" evidence="5">
    <location>
        <begin position="52"/>
        <end position="90"/>
    </location>
</feature>
<keyword evidence="1" id="KW-0479">Metal-binding</keyword>
<dbReference type="Pfam" id="PF14737">
    <property type="entry name" value="DUF4470"/>
    <property type="match status" value="1"/>
</dbReference>
<reference evidence="6 7" key="1">
    <citation type="submission" date="2022-05" db="EMBL/GenBank/DDBJ databases">
        <authorList>
            <consortium name="Genoscope - CEA"/>
            <person name="William W."/>
        </authorList>
    </citation>
    <scope>NUCLEOTIDE SEQUENCE [LARGE SCALE GENOMIC DNA]</scope>
</reference>